<evidence type="ECO:0000256" key="1">
    <source>
        <dbReference type="SAM" id="Phobius"/>
    </source>
</evidence>
<reference evidence="2 3" key="1">
    <citation type="submission" date="2021-05" db="EMBL/GenBank/DDBJ databases">
        <title>Shewanella sp. JM162201.</title>
        <authorList>
            <person name="Xu S."/>
            <person name="Li A."/>
        </authorList>
    </citation>
    <scope>NUCLEOTIDE SEQUENCE [LARGE SCALE GENOMIC DNA]</scope>
    <source>
        <strain evidence="2 3">JM162201</strain>
    </source>
</reference>
<keyword evidence="1" id="KW-0812">Transmembrane</keyword>
<feature type="transmembrane region" description="Helical" evidence="1">
    <location>
        <begin position="279"/>
        <end position="300"/>
    </location>
</feature>
<feature type="transmembrane region" description="Helical" evidence="1">
    <location>
        <begin position="336"/>
        <end position="361"/>
    </location>
</feature>
<organism evidence="2 3">
    <name type="scientific">Shewanella jiangmenensis</name>
    <dbReference type="NCBI Taxonomy" id="2837387"/>
    <lineage>
        <taxon>Bacteria</taxon>
        <taxon>Pseudomonadati</taxon>
        <taxon>Pseudomonadota</taxon>
        <taxon>Gammaproteobacteria</taxon>
        <taxon>Alteromonadales</taxon>
        <taxon>Shewanellaceae</taxon>
        <taxon>Shewanella</taxon>
    </lineage>
</organism>
<dbReference type="Proteomes" id="UP001195903">
    <property type="component" value="Unassembled WGS sequence"/>
</dbReference>
<feature type="transmembrane region" description="Helical" evidence="1">
    <location>
        <begin position="112"/>
        <end position="132"/>
    </location>
</feature>
<sequence>MFNVNPFDIVIVASLYLLVLIHYTLNKFNFFKPFKPFSLAFFLVLSAVIVGFRPLGAGFDTQVYIQGFYLIQNSESILTVHQDIESGLGIGSEFLFWSLAYIFAKLGIGEQWFLYAIAVSSISILFFGLRLIFGGNALLYFFAFVVCGTFYNTFGNAIRQAFVLALVPYFIYYRYYRFSYKNLLLLSIVAFGFHKFSAVLLFFIIVLTFIRLKWIVLLFFSSILGSTVVGKLIYFFVPYQIYTKAASVYTNAPFILLNFTAFSILLLYFFRLRHFVQKYFIFESVFVPFLLFSALSNLFAFNEFAYNRVANFAYMMQVFSLVYISLTIFKQRKFMASFVICVVLIWAVFILNTSSVAIILYG</sequence>
<keyword evidence="1" id="KW-1133">Transmembrane helix</keyword>
<keyword evidence="1" id="KW-0472">Membrane</keyword>
<dbReference type="InterPro" id="IPR049458">
    <property type="entry name" value="EpsG-like"/>
</dbReference>
<proteinExistence type="predicted"/>
<feature type="transmembrane region" description="Helical" evidence="1">
    <location>
        <begin position="312"/>
        <end position="329"/>
    </location>
</feature>
<feature type="transmembrane region" description="Helical" evidence="1">
    <location>
        <begin position="161"/>
        <end position="178"/>
    </location>
</feature>
<keyword evidence="3" id="KW-1185">Reference proteome</keyword>
<dbReference type="RefSeq" id="WP_214505213.1">
    <property type="nucleotide sequence ID" value="NZ_JAHEPS010000001.1"/>
</dbReference>
<protein>
    <submittedName>
        <fullName evidence="2">EpsG family protein</fullName>
    </submittedName>
</protein>
<feature type="transmembrane region" description="Helical" evidence="1">
    <location>
        <begin position="249"/>
        <end position="270"/>
    </location>
</feature>
<evidence type="ECO:0000313" key="2">
    <source>
        <dbReference type="EMBL" id="MBT1443000.1"/>
    </source>
</evidence>
<dbReference type="Pfam" id="PF14897">
    <property type="entry name" value="EpsG"/>
    <property type="match status" value="1"/>
</dbReference>
<dbReference type="EMBL" id="JAHEPS010000001">
    <property type="protein sequence ID" value="MBT1443000.1"/>
    <property type="molecule type" value="Genomic_DNA"/>
</dbReference>
<name>A0ABS5UZF7_9GAMM</name>
<accession>A0ABS5UZF7</accession>
<comment type="caution">
    <text evidence="2">The sequence shown here is derived from an EMBL/GenBank/DDBJ whole genome shotgun (WGS) entry which is preliminary data.</text>
</comment>
<feature type="transmembrane region" description="Helical" evidence="1">
    <location>
        <begin position="6"/>
        <end position="25"/>
    </location>
</feature>
<feature type="transmembrane region" description="Helical" evidence="1">
    <location>
        <begin position="214"/>
        <end position="237"/>
    </location>
</feature>
<gene>
    <name evidence="2" type="ORF">KJI95_00465</name>
</gene>
<feature type="transmembrane region" description="Helical" evidence="1">
    <location>
        <begin position="138"/>
        <end position="154"/>
    </location>
</feature>
<feature type="transmembrane region" description="Helical" evidence="1">
    <location>
        <begin position="37"/>
        <end position="55"/>
    </location>
</feature>
<feature type="transmembrane region" description="Helical" evidence="1">
    <location>
        <begin position="184"/>
        <end position="207"/>
    </location>
</feature>
<evidence type="ECO:0000313" key="3">
    <source>
        <dbReference type="Proteomes" id="UP001195903"/>
    </source>
</evidence>